<reference evidence="1" key="1">
    <citation type="submission" date="2021-06" db="EMBL/GenBank/DDBJ databases">
        <title>Comparative genomics, transcriptomics and evolutionary studies reveal genomic signatures of adaptation to plant cell wall in hemibiotrophic fungi.</title>
        <authorList>
            <consortium name="DOE Joint Genome Institute"/>
            <person name="Baroncelli R."/>
            <person name="Diaz J.F."/>
            <person name="Benocci T."/>
            <person name="Peng M."/>
            <person name="Battaglia E."/>
            <person name="Haridas S."/>
            <person name="Andreopoulos W."/>
            <person name="Labutti K."/>
            <person name="Pangilinan J."/>
            <person name="Floch G.L."/>
            <person name="Makela M.R."/>
            <person name="Henrissat B."/>
            <person name="Grigoriev I.V."/>
            <person name="Crouch J.A."/>
            <person name="De Vries R.P."/>
            <person name="Sukno S.A."/>
            <person name="Thon M.R."/>
        </authorList>
    </citation>
    <scope>NUCLEOTIDE SEQUENCE</scope>
    <source>
        <strain evidence="1">CBS 193.32</strain>
    </source>
</reference>
<dbReference type="Proteomes" id="UP001224890">
    <property type="component" value="Unassembled WGS sequence"/>
</dbReference>
<dbReference type="AlphaFoldDB" id="A0AAJ0AI50"/>
<dbReference type="RefSeq" id="XP_060428324.1">
    <property type="nucleotide sequence ID" value="XM_060575164.1"/>
</dbReference>
<protein>
    <submittedName>
        <fullName evidence="1">Uncharacterized protein</fullName>
    </submittedName>
</protein>
<comment type="caution">
    <text evidence="1">The sequence shown here is derived from an EMBL/GenBank/DDBJ whole genome shotgun (WGS) entry which is preliminary data.</text>
</comment>
<accession>A0AAJ0AI50</accession>
<gene>
    <name evidence="1" type="ORF">BDP55DRAFT_667270</name>
</gene>
<dbReference type="GeneID" id="85459690"/>
<dbReference type="EMBL" id="JAHMHR010000026">
    <property type="protein sequence ID" value="KAK1674321.1"/>
    <property type="molecule type" value="Genomic_DNA"/>
</dbReference>
<proteinExistence type="predicted"/>
<evidence type="ECO:0000313" key="1">
    <source>
        <dbReference type="EMBL" id="KAK1674321.1"/>
    </source>
</evidence>
<name>A0AAJ0AI50_9PEZI</name>
<keyword evidence="2" id="KW-1185">Reference proteome</keyword>
<organism evidence="1 2">
    <name type="scientific">Colletotrichum godetiae</name>
    <dbReference type="NCBI Taxonomy" id="1209918"/>
    <lineage>
        <taxon>Eukaryota</taxon>
        <taxon>Fungi</taxon>
        <taxon>Dikarya</taxon>
        <taxon>Ascomycota</taxon>
        <taxon>Pezizomycotina</taxon>
        <taxon>Sordariomycetes</taxon>
        <taxon>Hypocreomycetidae</taxon>
        <taxon>Glomerellales</taxon>
        <taxon>Glomerellaceae</taxon>
        <taxon>Colletotrichum</taxon>
        <taxon>Colletotrichum acutatum species complex</taxon>
    </lineage>
</organism>
<sequence length="92" mass="10026">MCRGKARDSVDRDGMTQIDLPLALHCFYSLTRRTTEWTLAETPNCRSSAIRRQRTTPLSGAAVLHQASNVADAGGVLMWDAGGKPETSSKMC</sequence>
<evidence type="ECO:0000313" key="2">
    <source>
        <dbReference type="Proteomes" id="UP001224890"/>
    </source>
</evidence>